<dbReference type="PANTHER" id="PTHR13847:SF281">
    <property type="entry name" value="FAD DEPENDENT OXIDOREDUCTASE DOMAIN-CONTAINING PROTEIN"/>
    <property type="match status" value="1"/>
</dbReference>
<accession>A0A919EB44</accession>
<evidence type="ECO:0000259" key="2">
    <source>
        <dbReference type="Pfam" id="PF01266"/>
    </source>
</evidence>
<reference evidence="3" key="1">
    <citation type="journal article" date="2014" name="Int. J. Syst. Evol. Microbiol.">
        <title>Complete genome sequence of Corynebacterium casei LMG S-19264T (=DSM 44701T), isolated from a smear-ripened cheese.</title>
        <authorList>
            <consortium name="US DOE Joint Genome Institute (JGI-PGF)"/>
            <person name="Walter F."/>
            <person name="Albersmeier A."/>
            <person name="Kalinowski J."/>
            <person name="Ruckert C."/>
        </authorList>
    </citation>
    <scope>NUCLEOTIDE SEQUENCE</scope>
    <source>
        <strain evidence="3">KCTC 42590</strain>
    </source>
</reference>
<keyword evidence="1" id="KW-0560">Oxidoreductase</keyword>
<proteinExistence type="predicted"/>
<feature type="domain" description="FAD dependent oxidoreductase" evidence="2">
    <location>
        <begin position="30"/>
        <end position="376"/>
    </location>
</feature>
<organism evidence="3 4">
    <name type="scientific">Kordiimonas sediminis</name>
    <dbReference type="NCBI Taxonomy" id="1735581"/>
    <lineage>
        <taxon>Bacteria</taxon>
        <taxon>Pseudomonadati</taxon>
        <taxon>Pseudomonadota</taxon>
        <taxon>Alphaproteobacteria</taxon>
        <taxon>Kordiimonadales</taxon>
        <taxon>Kordiimonadaceae</taxon>
        <taxon>Kordiimonas</taxon>
    </lineage>
</organism>
<dbReference type="SUPFAM" id="SSF51905">
    <property type="entry name" value="FAD/NAD(P)-binding domain"/>
    <property type="match status" value="1"/>
</dbReference>
<comment type="caution">
    <text evidence="3">The sequence shown here is derived from an EMBL/GenBank/DDBJ whole genome shotgun (WGS) entry which is preliminary data.</text>
</comment>
<dbReference type="AlphaFoldDB" id="A0A919EB44"/>
<reference evidence="3" key="2">
    <citation type="submission" date="2020-09" db="EMBL/GenBank/DDBJ databases">
        <authorList>
            <person name="Sun Q."/>
            <person name="Kim S."/>
        </authorList>
    </citation>
    <scope>NUCLEOTIDE SEQUENCE</scope>
    <source>
        <strain evidence="3">KCTC 42590</strain>
    </source>
</reference>
<sequence length="420" mass="45855">MGAEYPKSLYAETALAIAGYTALEGNADTDVCVIGAGITGLMAAITLLEAGKHVVVLEKNRVGWGASGRNGGQLIRGFPGQERFAKDPLWDDACIWAGHDLLRQRIKKYDIQCDFVGGWMELAKTARQQKALYKQYQFLSEAYPDRGWSYVDADRVQEETGSSEFKAGLLSHSDAHLHPLKLCQELARVVRELGGQIFEHTEVSAFSEGPSSVTIKTSTGSVEAGQLVVAANVFNVLPMLGLQGQAMASGSYIIATDPVSDDLRATLHKGSYALCNMDTVCDYFRVSADNRVIFGGRVNYSGRKPASIKKELRPRMLRVWPQLADVEISHEWGGRLGVPLAQTPLAGQVSDHVWYACGYTGHGVNTGTLLGTAVASAIVAGDRMFDLFSRYKGWRLPLPECVVQNTIALAAFYFVLRDRL</sequence>
<dbReference type="EMBL" id="BNCI01000002">
    <property type="protein sequence ID" value="GHF30334.1"/>
    <property type="molecule type" value="Genomic_DNA"/>
</dbReference>
<dbReference type="Gene3D" id="3.30.9.10">
    <property type="entry name" value="D-Amino Acid Oxidase, subunit A, domain 2"/>
    <property type="match status" value="1"/>
</dbReference>
<dbReference type="GO" id="GO:0016491">
    <property type="term" value="F:oxidoreductase activity"/>
    <property type="evidence" value="ECO:0007669"/>
    <property type="project" value="UniProtKB-KW"/>
</dbReference>
<gene>
    <name evidence="3" type="ORF">GCM10017044_27150</name>
</gene>
<dbReference type="GO" id="GO:0005737">
    <property type="term" value="C:cytoplasm"/>
    <property type="evidence" value="ECO:0007669"/>
    <property type="project" value="TreeGrafter"/>
</dbReference>
<dbReference type="InterPro" id="IPR006076">
    <property type="entry name" value="FAD-dep_OxRdtase"/>
</dbReference>
<protein>
    <submittedName>
        <fullName evidence="3">Gamma-glutamylputrescine oxidoreductase</fullName>
    </submittedName>
</protein>
<dbReference type="Gene3D" id="3.50.50.60">
    <property type="entry name" value="FAD/NAD(P)-binding domain"/>
    <property type="match status" value="1"/>
</dbReference>
<name>A0A919EB44_9PROT</name>
<evidence type="ECO:0000313" key="4">
    <source>
        <dbReference type="Proteomes" id="UP000630923"/>
    </source>
</evidence>
<dbReference type="PRINTS" id="PR00420">
    <property type="entry name" value="RNGMNOXGNASE"/>
</dbReference>
<dbReference type="Proteomes" id="UP000630923">
    <property type="component" value="Unassembled WGS sequence"/>
</dbReference>
<dbReference type="InterPro" id="IPR036188">
    <property type="entry name" value="FAD/NAD-bd_sf"/>
</dbReference>
<dbReference type="Pfam" id="PF01266">
    <property type="entry name" value="DAO"/>
    <property type="match status" value="1"/>
</dbReference>
<keyword evidence="4" id="KW-1185">Reference proteome</keyword>
<dbReference type="RefSeq" id="WP_191253860.1">
    <property type="nucleotide sequence ID" value="NZ_BNCI01000002.1"/>
</dbReference>
<dbReference type="PANTHER" id="PTHR13847">
    <property type="entry name" value="SARCOSINE DEHYDROGENASE-RELATED"/>
    <property type="match status" value="1"/>
</dbReference>
<evidence type="ECO:0000256" key="1">
    <source>
        <dbReference type="ARBA" id="ARBA00023002"/>
    </source>
</evidence>
<evidence type="ECO:0000313" key="3">
    <source>
        <dbReference type="EMBL" id="GHF30334.1"/>
    </source>
</evidence>